<keyword evidence="1" id="KW-0732">Signal</keyword>
<dbReference type="Proteomes" id="UP000799753">
    <property type="component" value="Unassembled WGS sequence"/>
</dbReference>
<feature type="signal peptide" evidence="1">
    <location>
        <begin position="1"/>
        <end position="19"/>
    </location>
</feature>
<dbReference type="OrthoDB" id="3726190at2759"/>
<gene>
    <name evidence="2" type="ORF">P280DRAFT_482354</name>
</gene>
<dbReference type="EMBL" id="MU006791">
    <property type="protein sequence ID" value="KAF2637910.1"/>
    <property type="molecule type" value="Genomic_DNA"/>
</dbReference>
<dbReference type="AlphaFoldDB" id="A0A6A6RRD3"/>
<protein>
    <submittedName>
        <fullName evidence="2">Uncharacterized protein</fullName>
    </submittedName>
</protein>
<dbReference type="PROSITE" id="PS51257">
    <property type="entry name" value="PROKAR_LIPOPROTEIN"/>
    <property type="match status" value="1"/>
</dbReference>
<evidence type="ECO:0000313" key="2">
    <source>
        <dbReference type="EMBL" id="KAF2637910.1"/>
    </source>
</evidence>
<evidence type="ECO:0000256" key="1">
    <source>
        <dbReference type="SAM" id="SignalP"/>
    </source>
</evidence>
<sequence length="163" mass="18042">MRFSTLLAVLLSFACGILAAPSAVVLDLAPLVKKDAAPEPIPIPTLVPASSSFKFGKRDDFDYSGWAIVKDDDKKYTMKEPKGHTYCWFLQDTDKKEKAVGTKVNVREGSICYFYEKPCDPGNGKAWYTIGNITNNEDSVAFPEQKIAPSVRVFSRRYGCDGS</sequence>
<reference evidence="2" key="1">
    <citation type="journal article" date="2020" name="Stud. Mycol.">
        <title>101 Dothideomycetes genomes: a test case for predicting lifestyles and emergence of pathogens.</title>
        <authorList>
            <person name="Haridas S."/>
            <person name="Albert R."/>
            <person name="Binder M."/>
            <person name="Bloem J."/>
            <person name="Labutti K."/>
            <person name="Salamov A."/>
            <person name="Andreopoulos B."/>
            <person name="Baker S."/>
            <person name="Barry K."/>
            <person name="Bills G."/>
            <person name="Bluhm B."/>
            <person name="Cannon C."/>
            <person name="Castanera R."/>
            <person name="Culley D."/>
            <person name="Daum C."/>
            <person name="Ezra D."/>
            <person name="Gonzalez J."/>
            <person name="Henrissat B."/>
            <person name="Kuo A."/>
            <person name="Liang C."/>
            <person name="Lipzen A."/>
            <person name="Lutzoni F."/>
            <person name="Magnuson J."/>
            <person name="Mondo S."/>
            <person name="Nolan M."/>
            <person name="Ohm R."/>
            <person name="Pangilinan J."/>
            <person name="Park H.-J."/>
            <person name="Ramirez L."/>
            <person name="Alfaro M."/>
            <person name="Sun H."/>
            <person name="Tritt A."/>
            <person name="Yoshinaga Y."/>
            <person name="Zwiers L.-H."/>
            <person name="Turgeon B."/>
            <person name="Goodwin S."/>
            <person name="Spatafora J."/>
            <person name="Crous P."/>
            <person name="Grigoriev I."/>
        </authorList>
    </citation>
    <scope>NUCLEOTIDE SEQUENCE</scope>
    <source>
        <strain evidence="2">CBS 473.64</strain>
    </source>
</reference>
<organism evidence="2 3">
    <name type="scientific">Massarina eburnea CBS 473.64</name>
    <dbReference type="NCBI Taxonomy" id="1395130"/>
    <lineage>
        <taxon>Eukaryota</taxon>
        <taxon>Fungi</taxon>
        <taxon>Dikarya</taxon>
        <taxon>Ascomycota</taxon>
        <taxon>Pezizomycotina</taxon>
        <taxon>Dothideomycetes</taxon>
        <taxon>Pleosporomycetidae</taxon>
        <taxon>Pleosporales</taxon>
        <taxon>Massarineae</taxon>
        <taxon>Massarinaceae</taxon>
        <taxon>Massarina</taxon>
    </lineage>
</organism>
<evidence type="ECO:0000313" key="3">
    <source>
        <dbReference type="Proteomes" id="UP000799753"/>
    </source>
</evidence>
<accession>A0A6A6RRD3</accession>
<feature type="chain" id="PRO_5025572999" evidence="1">
    <location>
        <begin position="20"/>
        <end position="163"/>
    </location>
</feature>
<keyword evidence="3" id="KW-1185">Reference proteome</keyword>
<proteinExistence type="predicted"/>
<name>A0A6A6RRD3_9PLEO</name>